<dbReference type="Gene3D" id="2.60.120.10">
    <property type="entry name" value="Jelly Rolls"/>
    <property type="match status" value="1"/>
</dbReference>
<keyword evidence="2" id="KW-0129">CBS domain</keyword>
<dbReference type="Pfam" id="PF00571">
    <property type="entry name" value="CBS"/>
    <property type="match status" value="2"/>
</dbReference>
<dbReference type="SMART" id="SM00116">
    <property type="entry name" value="CBS"/>
    <property type="match status" value="2"/>
</dbReference>
<dbReference type="Proteomes" id="UP001156903">
    <property type="component" value="Unassembled WGS sequence"/>
</dbReference>
<evidence type="ECO:0000313" key="5">
    <source>
        <dbReference type="Proteomes" id="UP001156903"/>
    </source>
</evidence>
<accession>A0ABQ6C3P1</accession>
<dbReference type="InterPro" id="IPR018821">
    <property type="entry name" value="DUF294_put_nucleoTrafse_sb-bd"/>
</dbReference>
<dbReference type="InterPro" id="IPR005105">
    <property type="entry name" value="GlnD_Uridyltrans_N"/>
</dbReference>
<sequence>MPSTALPKPPMPSQPPLPLIAALARHRVFRHLPAALQRTLGTERQPLHCAAGQHIASGPALQRQLFWVLQGEVLLQDGEGHPLLTLTADELFGLDAGNALLVSAAVAATECQLVVWNERELQTLLREAPALAFFLPPLPAGARPAPAPAPAGDPALNLMTTPVRALIRRPPITLAPQTPIREAAQLMRAQRVSSVLITEQDHLFGLITDRDLRNRVVAAGLDTERPIADIATLAPMTIDVQNPAFDALLLMARHNIHHVPVLDGERIAGMITATDLTEQHSTSAVYLVGDIHKQTTIEGLQSIAAKTARLQQNLAAAEASAYSTGHIVTAVTDAITTRLLQMGEARLGPAPVDYVWVAAGSQARNEQTARSDQDNCLVIDDAYDESLHGAYFRDLARFVCDGLDACGYIYCPGEMMAMTDAWRQPRRQWLSYFERWTGQPEPKALMLTCVFFDLRAVSGHSGLLDGLRREVLQRTQGNTLFLAHMVGNALQHQPPLGVFKGLSTIRSGEHKGTIDLKHAGLVPIVDLARVYALAGGNPAVNTYDRLMGAAAGGAISEQSARDLRDALELLAFVRIQHQARQSAAGVRPDNFLNPDELSNFERTQLKDAFTVVHSLQSVLAQRYRF</sequence>
<dbReference type="Pfam" id="PF10335">
    <property type="entry name" value="DUF294_C"/>
    <property type="match status" value="1"/>
</dbReference>
<name>A0ABQ6C3P1_9BURK</name>
<proteinExistence type="predicted"/>
<dbReference type="InterPro" id="IPR000644">
    <property type="entry name" value="CBS_dom"/>
</dbReference>
<comment type="caution">
    <text evidence="4">The sequence shown here is derived from an EMBL/GenBank/DDBJ whole genome shotgun (WGS) entry which is preliminary data.</text>
</comment>
<feature type="domain" description="CBS" evidence="3">
    <location>
        <begin position="167"/>
        <end position="223"/>
    </location>
</feature>
<dbReference type="RefSeq" id="WP_284307987.1">
    <property type="nucleotide sequence ID" value="NZ_BSPB01000018.1"/>
</dbReference>
<dbReference type="InterPro" id="IPR014710">
    <property type="entry name" value="RmlC-like_jellyroll"/>
</dbReference>
<dbReference type="SUPFAM" id="SSF51206">
    <property type="entry name" value="cAMP-binding domain-like"/>
    <property type="match status" value="1"/>
</dbReference>
<dbReference type="InterPro" id="IPR051462">
    <property type="entry name" value="CBS_domain-containing"/>
</dbReference>
<protein>
    <recommendedName>
        <fullName evidence="3">CBS domain-containing protein</fullName>
    </recommendedName>
</protein>
<dbReference type="Pfam" id="PF03445">
    <property type="entry name" value="DUF294"/>
    <property type="match status" value="1"/>
</dbReference>
<dbReference type="CDD" id="cd04587">
    <property type="entry name" value="CBS_pair_CAP-ED_NT_Pol-beta-like_DUF294_assoc"/>
    <property type="match status" value="1"/>
</dbReference>
<dbReference type="PROSITE" id="PS51371">
    <property type="entry name" value="CBS"/>
    <property type="match status" value="2"/>
</dbReference>
<reference evidence="5" key="1">
    <citation type="journal article" date="2019" name="Int. J. Syst. Evol. Microbiol.">
        <title>The Global Catalogue of Microorganisms (GCM) 10K type strain sequencing project: providing services to taxonomists for standard genome sequencing and annotation.</title>
        <authorList>
            <consortium name="The Broad Institute Genomics Platform"/>
            <consortium name="The Broad Institute Genome Sequencing Center for Infectious Disease"/>
            <person name="Wu L."/>
            <person name="Ma J."/>
        </authorList>
    </citation>
    <scope>NUCLEOTIDE SEQUENCE [LARGE SCALE GENOMIC DNA]</scope>
    <source>
        <strain evidence="5">NBRC 109341</strain>
    </source>
</reference>
<keyword evidence="1" id="KW-0677">Repeat</keyword>
<evidence type="ECO:0000256" key="2">
    <source>
        <dbReference type="PROSITE-ProRule" id="PRU00703"/>
    </source>
</evidence>
<dbReference type="Gene3D" id="3.10.580.10">
    <property type="entry name" value="CBS-domain"/>
    <property type="match status" value="1"/>
</dbReference>
<keyword evidence="5" id="KW-1185">Reference proteome</keyword>
<dbReference type="InterPro" id="IPR046342">
    <property type="entry name" value="CBS_dom_sf"/>
</dbReference>
<organism evidence="4 5">
    <name type="scientific">Hydrogenophaga electricum</name>
    <dbReference type="NCBI Taxonomy" id="1230953"/>
    <lineage>
        <taxon>Bacteria</taxon>
        <taxon>Pseudomonadati</taxon>
        <taxon>Pseudomonadota</taxon>
        <taxon>Betaproteobacteria</taxon>
        <taxon>Burkholderiales</taxon>
        <taxon>Comamonadaceae</taxon>
        <taxon>Hydrogenophaga</taxon>
    </lineage>
</organism>
<dbReference type="EMBL" id="BSPB01000018">
    <property type="protein sequence ID" value="GLS14958.1"/>
    <property type="molecule type" value="Genomic_DNA"/>
</dbReference>
<feature type="domain" description="CBS" evidence="3">
    <location>
        <begin position="230"/>
        <end position="287"/>
    </location>
</feature>
<dbReference type="PANTHER" id="PTHR48108:SF31">
    <property type="entry name" value="CBS DOMAIN AND CYCLIC NUCLEOTIDE-REGULATED NUCLEOTIDYLTRANSFERASE"/>
    <property type="match status" value="1"/>
</dbReference>
<gene>
    <name evidence="4" type="ORF">GCM10007935_23910</name>
</gene>
<evidence type="ECO:0000256" key="1">
    <source>
        <dbReference type="ARBA" id="ARBA00022737"/>
    </source>
</evidence>
<evidence type="ECO:0000313" key="4">
    <source>
        <dbReference type="EMBL" id="GLS14958.1"/>
    </source>
</evidence>
<dbReference type="InterPro" id="IPR018490">
    <property type="entry name" value="cNMP-bd_dom_sf"/>
</dbReference>
<dbReference type="PANTHER" id="PTHR48108">
    <property type="entry name" value="CBS DOMAIN-CONTAINING PROTEIN CBSX2, CHLOROPLASTIC"/>
    <property type="match status" value="1"/>
</dbReference>
<dbReference type="CDD" id="cd05401">
    <property type="entry name" value="NT_GlnE_GlnD_like"/>
    <property type="match status" value="1"/>
</dbReference>
<evidence type="ECO:0000259" key="3">
    <source>
        <dbReference type="PROSITE" id="PS51371"/>
    </source>
</evidence>
<dbReference type="SUPFAM" id="SSF54631">
    <property type="entry name" value="CBS-domain pair"/>
    <property type="match status" value="1"/>
</dbReference>